<dbReference type="PANTHER" id="PTHR24359:SF37">
    <property type="entry name" value="PROTEIN KINASE DOMAIN-CONTAINING PROTEIN"/>
    <property type="match status" value="1"/>
</dbReference>
<dbReference type="GO" id="GO:0005524">
    <property type="term" value="F:ATP binding"/>
    <property type="evidence" value="ECO:0007669"/>
    <property type="project" value="InterPro"/>
</dbReference>
<dbReference type="OrthoDB" id="20872at2759"/>
<proteinExistence type="predicted"/>
<evidence type="ECO:0000313" key="4">
    <source>
        <dbReference type="Proteomes" id="UP000054516"/>
    </source>
</evidence>
<keyword evidence="4" id="KW-1185">Reference proteome</keyword>
<dbReference type="PROSITE" id="PS50011">
    <property type="entry name" value="PROTEIN_KINASE_DOM"/>
    <property type="match status" value="1"/>
</dbReference>
<dbReference type="Gene3D" id="1.10.510.10">
    <property type="entry name" value="Transferase(Phosphotransferase) domain 1"/>
    <property type="match status" value="1"/>
</dbReference>
<feature type="compositionally biased region" description="Polar residues" evidence="1">
    <location>
        <begin position="693"/>
        <end position="705"/>
    </location>
</feature>
<organism evidence="3">
    <name type="scientific">Rosellinia necatrix</name>
    <name type="common">White root-rot fungus</name>
    <dbReference type="NCBI Taxonomy" id="77044"/>
    <lineage>
        <taxon>Eukaryota</taxon>
        <taxon>Fungi</taxon>
        <taxon>Dikarya</taxon>
        <taxon>Ascomycota</taxon>
        <taxon>Pezizomycotina</taxon>
        <taxon>Sordariomycetes</taxon>
        <taxon>Xylariomycetidae</taxon>
        <taxon>Xylariales</taxon>
        <taxon>Xylariaceae</taxon>
        <taxon>Rosellinia</taxon>
    </lineage>
</organism>
<accession>A0A1W2TTE0</accession>
<dbReference type="STRING" id="77044.A0A1W2TTE0"/>
<dbReference type="PANTHER" id="PTHR24359">
    <property type="entry name" value="SERINE/THREONINE-PROTEIN KINASE SBK1"/>
    <property type="match status" value="1"/>
</dbReference>
<sequence>MDPEVQEYRRLGPPSQMSQCSTAQDETEWQLATDRGAREWPEPEHPKPCAASLVLNGVGSGFGPIRINTDLGSPNWHSILRNSPQDRSKSRLKKLDESLRQARVKEPESNRYYIPTNKQCDLITRDSICEIMGADDALMDQILPRSSGPNHEEARTASPSRRKLFAILVMIGVPGRILSFIQENIWDSDLPLQQNPHTHRWEPYNSINDENSLGVLPSKADIWSSHEGDCFVNFYQWWLISPEFDLDGPELKHYHLHDQIPLPFVKGSLGKEKIDGGFAQVRRVCIHPAHHNLKPPKRCLVSHEPSFSVSPATSCTLVQPEEMYFAVKRLGSGEKTEFDLEVQALSRFRDDGDPHLVKLLATYYDGKHYHLIFHWANGNLKDLWRWNPNPPKSYDTSLWILEQSLMMSNALRKLHHGDFKTRAGQELEEQPLKGRQGDIKPENILWFPRDADSKGNLAFADFGLTKYHNPETVLRQYKGKELAATPTYRPPEYDLGAYISPSWDIWTLGCVYLEFLIWYLQGWEAVDEFSEWRKSCDLGVYGIKEDKYFTSDKLSTFGAYRKDPVIQKITDLHNHPDCTEFIHRFLDLIAHDMIRVRSDKRIDSAALYQQLENMFVQHKADQKYGTGPKKAFTTRRTHESDKKNSLLETLSSLGSVAHGAMARVGLWMFKFTKSPGPLPFRIGVRDGTAEAGPSSTGTLGQSRVK</sequence>
<evidence type="ECO:0000259" key="2">
    <source>
        <dbReference type="PROSITE" id="PS50011"/>
    </source>
</evidence>
<feature type="region of interest" description="Disordered" evidence="1">
    <location>
        <begin position="1"/>
        <end position="30"/>
    </location>
</feature>
<dbReference type="InterPro" id="IPR000719">
    <property type="entry name" value="Prot_kinase_dom"/>
</dbReference>
<gene>
    <name evidence="3" type="ORF">SAMD00023353_6700240</name>
</gene>
<dbReference type="EMBL" id="DF977512">
    <property type="protein sequence ID" value="GAP91823.1"/>
    <property type="molecule type" value="Genomic_DNA"/>
</dbReference>
<dbReference type="InterPro" id="IPR011009">
    <property type="entry name" value="Kinase-like_dom_sf"/>
</dbReference>
<dbReference type="SUPFAM" id="SSF56112">
    <property type="entry name" value="Protein kinase-like (PK-like)"/>
    <property type="match status" value="1"/>
</dbReference>
<feature type="domain" description="Protein kinase" evidence="2">
    <location>
        <begin position="267"/>
        <end position="616"/>
    </location>
</feature>
<dbReference type="Pfam" id="PF00069">
    <property type="entry name" value="Pkinase"/>
    <property type="match status" value="1"/>
</dbReference>
<dbReference type="AlphaFoldDB" id="A0A1W2TTE0"/>
<dbReference type="Proteomes" id="UP000054516">
    <property type="component" value="Unassembled WGS sequence"/>
</dbReference>
<name>A0A1W2TTE0_ROSNE</name>
<dbReference type="GO" id="GO:0004674">
    <property type="term" value="F:protein serine/threonine kinase activity"/>
    <property type="evidence" value="ECO:0007669"/>
    <property type="project" value="TreeGrafter"/>
</dbReference>
<evidence type="ECO:0000313" key="3">
    <source>
        <dbReference type="EMBL" id="GAP91823.1"/>
    </source>
</evidence>
<reference evidence="3" key="1">
    <citation type="submission" date="2016-03" db="EMBL/GenBank/DDBJ databases">
        <title>Draft genome sequence of Rosellinia necatrix.</title>
        <authorList>
            <person name="Kanematsu S."/>
        </authorList>
    </citation>
    <scope>NUCLEOTIDE SEQUENCE [LARGE SCALE GENOMIC DNA]</scope>
    <source>
        <strain evidence="3">W97</strain>
    </source>
</reference>
<feature type="region of interest" description="Disordered" evidence="1">
    <location>
        <begin position="684"/>
        <end position="705"/>
    </location>
</feature>
<dbReference type="SMART" id="SM00220">
    <property type="entry name" value="S_TKc"/>
    <property type="match status" value="1"/>
</dbReference>
<feature type="compositionally biased region" description="Polar residues" evidence="1">
    <location>
        <begin position="15"/>
        <end position="24"/>
    </location>
</feature>
<feature type="compositionally biased region" description="Basic and acidic residues" evidence="1">
    <location>
        <begin position="1"/>
        <end position="10"/>
    </location>
</feature>
<evidence type="ECO:0000256" key="1">
    <source>
        <dbReference type="SAM" id="MobiDB-lite"/>
    </source>
</evidence>
<dbReference type="CDD" id="cd00180">
    <property type="entry name" value="PKc"/>
    <property type="match status" value="1"/>
</dbReference>
<protein>
    <recommendedName>
        <fullName evidence="2">Protein kinase domain-containing protein</fullName>
    </recommendedName>
</protein>